<dbReference type="Gene3D" id="3.40.190.10">
    <property type="entry name" value="Periplasmic binding protein-like II"/>
    <property type="match status" value="1"/>
</dbReference>
<comment type="similarity">
    <text evidence="2">Belongs to the bacterial solute-binding protein 5 family.</text>
</comment>
<dbReference type="Proteomes" id="UP000246132">
    <property type="component" value="Unassembled WGS sequence"/>
</dbReference>
<dbReference type="Gene3D" id="3.10.105.10">
    <property type="entry name" value="Dipeptide-binding Protein, Domain 3"/>
    <property type="match status" value="1"/>
</dbReference>
<dbReference type="Pfam" id="PF00496">
    <property type="entry name" value="SBP_bac_5"/>
    <property type="match status" value="1"/>
</dbReference>
<dbReference type="InterPro" id="IPR000914">
    <property type="entry name" value="SBP_5_dom"/>
</dbReference>
<dbReference type="PROSITE" id="PS51318">
    <property type="entry name" value="TAT"/>
    <property type="match status" value="1"/>
</dbReference>
<dbReference type="GO" id="GO:1904680">
    <property type="term" value="F:peptide transmembrane transporter activity"/>
    <property type="evidence" value="ECO:0007669"/>
    <property type="project" value="TreeGrafter"/>
</dbReference>
<dbReference type="PANTHER" id="PTHR30290:SF64">
    <property type="entry name" value="ABC TRANSPORTER PERIPLASMIC BINDING PROTEIN"/>
    <property type="match status" value="1"/>
</dbReference>
<proteinExistence type="inferred from homology"/>
<feature type="domain" description="Solute-binding protein family 5" evidence="4">
    <location>
        <begin position="120"/>
        <end position="527"/>
    </location>
</feature>
<comment type="caution">
    <text evidence="5">The sequence shown here is derived from an EMBL/GenBank/DDBJ whole genome shotgun (WGS) entry which is preliminary data.</text>
</comment>
<dbReference type="GO" id="GO:0015833">
    <property type="term" value="P:peptide transport"/>
    <property type="evidence" value="ECO:0007669"/>
    <property type="project" value="TreeGrafter"/>
</dbReference>
<dbReference type="InterPro" id="IPR006311">
    <property type="entry name" value="TAT_signal"/>
</dbReference>
<dbReference type="InterPro" id="IPR030678">
    <property type="entry name" value="Peptide/Ni-bd"/>
</dbReference>
<reference evidence="5 6" key="1">
    <citation type="journal article" date="2018" name="Int. J. Syst. Bacteriol.">
        <title>Oceaniradius stylonemae gen. nov., sp. nov., isolated from a red alga, Stylonema cornu-cervi.</title>
        <authorList>
            <person name="Jeong S."/>
        </authorList>
    </citation>
    <scope>NUCLEOTIDE SEQUENCE [LARGE SCALE GENOMIC DNA]</scope>
    <source>
        <strain evidence="5 6">StC1</strain>
    </source>
</reference>
<comment type="subcellular location">
    <subcellularLocation>
        <location evidence="1">Periplasm</location>
    </subcellularLocation>
</comment>
<keyword evidence="6" id="KW-1185">Reference proteome</keyword>
<dbReference type="GO" id="GO:0042884">
    <property type="term" value="P:microcin transport"/>
    <property type="evidence" value="ECO:0007669"/>
    <property type="project" value="TreeGrafter"/>
</dbReference>
<gene>
    <name evidence="5" type="ORF">DEM25_000415</name>
</gene>
<evidence type="ECO:0000256" key="2">
    <source>
        <dbReference type="ARBA" id="ARBA00005695"/>
    </source>
</evidence>
<dbReference type="GO" id="GO:0030288">
    <property type="term" value="C:outer membrane-bounded periplasmic space"/>
    <property type="evidence" value="ECO:0007669"/>
    <property type="project" value="TreeGrafter"/>
</dbReference>
<dbReference type="PIRSF" id="PIRSF002741">
    <property type="entry name" value="MppA"/>
    <property type="match status" value="1"/>
</dbReference>
<dbReference type="EMBL" id="QFWV02000001">
    <property type="protein sequence ID" value="RKF08502.1"/>
    <property type="molecule type" value="Genomic_DNA"/>
</dbReference>
<dbReference type="AlphaFoldDB" id="A0A3A8ADW2"/>
<sequence length="625" mass="70254">MIIDRRRFLAVAAGGFAASAMFPRLSPAANARGTPLHGLSAFGDLKYPAGFARFDYANPDAPAGGVFNFQPWYWYFNQNYQSFNTLNTFVRRGDAPPRMEMCFDTLMVSAHDEPDAIYCHVAETVTISEDGNRFTFRLRDIARFHDGAPITAGDVKFTYDRIKAQGHPDLSLPLRPLAEVIAENARTVTLVFDGTQSAQAILTIASTYPIQSAAYYADRTFDTSTLEPPLASGPYKVGRFNAGSFIEFERVEDYWARAIGTGAGQNHFQTIRIEFFTERQAGFEAFKKGEVTWRREFTSKTWATEYNFPAITDGRVVQSLIDADVRPSMQAWALNQRRERFADRRVRDAIALCFDFEWTNQNLFYGLYERSHSLFAGSQYEASGLPDVAETALIDKLAADHDLPEGIRDEAHMQPAADGSGRDRARLREATRLLAEAGWRADGEGRLRNAGGETLDVEMLIRSSIFERIYGPYVRTMNLVGINASLRLVDPAQYQARTSDFDFDMVGRAIGWTPTPTQSSLEGVFGAASADLPGSRNWTGAADPLVDALIAEVGAAPDRDAYRTAMRVLDRVLRLRRDWIPNWRAANQFIAYWDMFGFDDKPDYFWPIEALWWIDEEKARAIGKA</sequence>
<protein>
    <submittedName>
        <fullName evidence="5">ABC transporter substrate-binding protein</fullName>
    </submittedName>
</protein>
<dbReference type="InterPro" id="IPR039424">
    <property type="entry name" value="SBP_5"/>
</dbReference>
<dbReference type="CDD" id="cd08497">
    <property type="entry name" value="MbnE-like"/>
    <property type="match status" value="1"/>
</dbReference>
<name>A0A3A8ADW2_9HYPH</name>
<evidence type="ECO:0000313" key="6">
    <source>
        <dbReference type="Proteomes" id="UP000246132"/>
    </source>
</evidence>
<dbReference type="SUPFAM" id="SSF53850">
    <property type="entry name" value="Periplasmic binding protein-like II"/>
    <property type="match status" value="1"/>
</dbReference>
<dbReference type="PANTHER" id="PTHR30290">
    <property type="entry name" value="PERIPLASMIC BINDING COMPONENT OF ABC TRANSPORTER"/>
    <property type="match status" value="1"/>
</dbReference>
<keyword evidence="3" id="KW-0732">Signal</keyword>
<dbReference type="GO" id="GO:0043190">
    <property type="term" value="C:ATP-binding cassette (ABC) transporter complex"/>
    <property type="evidence" value="ECO:0007669"/>
    <property type="project" value="InterPro"/>
</dbReference>
<dbReference type="OrthoDB" id="9803988at2"/>
<organism evidence="5 6">
    <name type="scientific">Oceaniradius stylonematis</name>
    <dbReference type="NCBI Taxonomy" id="2184161"/>
    <lineage>
        <taxon>Bacteria</taxon>
        <taxon>Pseudomonadati</taxon>
        <taxon>Pseudomonadota</taxon>
        <taxon>Alphaproteobacteria</taxon>
        <taxon>Hyphomicrobiales</taxon>
        <taxon>Ahrensiaceae</taxon>
        <taxon>Oceaniradius</taxon>
    </lineage>
</organism>
<evidence type="ECO:0000259" key="4">
    <source>
        <dbReference type="Pfam" id="PF00496"/>
    </source>
</evidence>
<evidence type="ECO:0000313" key="5">
    <source>
        <dbReference type="EMBL" id="RKF08502.1"/>
    </source>
</evidence>
<dbReference type="RefSeq" id="WP_109769311.1">
    <property type="nucleotide sequence ID" value="NZ_CP159474.1"/>
</dbReference>
<evidence type="ECO:0000256" key="3">
    <source>
        <dbReference type="ARBA" id="ARBA00022729"/>
    </source>
</evidence>
<evidence type="ECO:0000256" key="1">
    <source>
        <dbReference type="ARBA" id="ARBA00004418"/>
    </source>
</evidence>
<accession>A0A3A8ADW2</accession>